<keyword evidence="1" id="KW-0812">Transmembrane</keyword>
<dbReference type="OrthoDB" id="28852at2157"/>
<feature type="transmembrane region" description="Helical" evidence="1">
    <location>
        <begin position="20"/>
        <end position="40"/>
    </location>
</feature>
<name>G7VEP3_9CREN</name>
<evidence type="ECO:0000313" key="3">
    <source>
        <dbReference type="Proteomes" id="UP000005867"/>
    </source>
</evidence>
<protein>
    <submittedName>
        <fullName evidence="2">Uncharacterized protein</fullName>
    </submittedName>
</protein>
<accession>G7VEP3</accession>
<gene>
    <name evidence="2" type="ORF">P186_1434</name>
</gene>
<dbReference type="Proteomes" id="UP000005867">
    <property type="component" value="Chromosome"/>
</dbReference>
<keyword evidence="1" id="KW-0472">Membrane</keyword>
<dbReference type="GeneID" id="11595693"/>
<dbReference type="RefSeq" id="WP_014288685.1">
    <property type="nucleotide sequence ID" value="NC_016645.1"/>
</dbReference>
<evidence type="ECO:0000313" key="2">
    <source>
        <dbReference type="EMBL" id="AET32859.1"/>
    </source>
</evidence>
<evidence type="ECO:0000256" key="1">
    <source>
        <dbReference type="SAM" id="Phobius"/>
    </source>
</evidence>
<dbReference type="eggNOG" id="arCOG07062">
    <property type="taxonomic scope" value="Archaea"/>
</dbReference>
<dbReference type="HOGENOM" id="CLU_2165364_0_0_2"/>
<dbReference type="STRING" id="1104324.P186_1434"/>
<keyword evidence="3" id="KW-1185">Reference proteome</keyword>
<dbReference type="BioCyc" id="PSP1104324:GJSN-1409-MONOMER"/>
<feature type="transmembrane region" description="Helical" evidence="1">
    <location>
        <begin position="79"/>
        <end position="105"/>
    </location>
</feature>
<keyword evidence="1" id="KW-1133">Transmembrane helix</keyword>
<feature type="transmembrane region" description="Helical" evidence="1">
    <location>
        <begin position="47"/>
        <end position="67"/>
    </location>
</feature>
<sequence>MSRWVRYIGLLIPLFGAASPWHVLNAALLPFVGGVVYGYFTERRRGVVLAPLAALIPIGLVLVYYAAVDVARLTRFFSIFPLFVGLWAVFWLLFFTAGAVAGHLLRPRNR</sequence>
<dbReference type="AlphaFoldDB" id="G7VEP3"/>
<organism evidence="2 3">
    <name type="scientific">Pyrobaculum ferrireducens</name>
    <dbReference type="NCBI Taxonomy" id="1104324"/>
    <lineage>
        <taxon>Archaea</taxon>
        <taxon>Thermoproteota</taxon>
        <taxon>Thermoprotei</taxon>
        <taxon>Thermoproteales</taxon>
        <taxon>Thermoproteaceae</taxon>
        <taxon>Pyrobaculum</taxon>
    </lineage>
</organism>
<reference evidence="2 3" key="1">
    <citation type="journal article" date="2012" name="J. Bacteriol.">
        <title>Complete genome sequence of strain 1860, a crenarchaeon of the genus pyrobaculum able to grow with various electron acceptors.</title>
        <authorList>
            <person name="Mardanov A.V."/>
            <person name="Gumerov V.M."/>
            <person name="Slobodkina G.B."/>
            <person name="Beletsky A.V."/>
            <person name="Bonch-Osmolovskaya E.A."/>
            <person name="Ravin N.V."/>
            <person name="Skryabin K.G."/>
        </authorList>
    </citation>
    <scope>NUCLEOTIDE SEQUENCE [LARGE SCALE GENOMIC DNA]</scope>
    <source>
        <strain evidence="2 3">1860</strain>
    </source>
</reference>
<proteinExistence type="predicted"/>
<dbReference type="EMBL" id="CP003098">
    <property type="protein sequence ID" value="AET32859.1"/>
    <property type="molecule type" value="Genomic_DNA"/>
</dbReference>
<dbReference type="KEGG" id="pyr:P186_1434"/>